<dbReference type="STRING" id="1312852.EG19_00575"/>
<evidence type="ECO:0000256" key="2">
    <source>
        <dbReference type="RuleBase" id="RU003749"/>
    </source>
</evidence>
<proteinExistence type="inferred from homology"/>
<reference evidence="4 5" key="1">
    <citation type="submission" date="2014-04" db="EMBL/GenBank/DDBJ databases">
        <title>The Genome Sequence of Thermoanaerobaculum aquaticum MP-01, The First Cultivated Group 23 Acidobacterium.</title>
        <authorList>
            <person name="Stamps B.W."/>
            <person name="Losey N.A."/>
            <person name="Lawson P.A."/>
            <person name="Stevenson B.S."/>
        </authorList>
    </citation>
    <scope>NUCLEOTIDE SEQUENCE [LARGE SCALE GENOMIC DNA]</scope>
    <source>
        <strain evidence="4 5">MP-01</strain>
    </source>
</reference>
<evidence type="ECO:0000313" key="4">
    <source>
        <dbReference type="EMBL" id="KDA54097.1"/>
    </source>
</evidence>
<protein>
    <recommendedName>
        <fullName evidence="2">Anti-sigma factor antagonist</fullName>
    </recommendedName>
</protein>
<dbReference type="InterPro" id="IPR002645">
    <property type="entry name" value="STAS_dom"/>
</dbReference>
<gene>
    <name evidence="4" type="ORF">EG19_00575</name>
</gene>
<dbReference type="PANTHER" id="PTHR33495">
    <property type="entry name" value="ANTI-SIGMA FACTOR ANTAGONIST TM_1081-RELATED-RELATED"/>
    <property type="match status" value="1"/>
</dbReference>
<dbReference type="PANTHER" id="PTHR33495:SF2">
    <property type="entry name" value="ANTI-SIGMA FACTOR ANTAGONIST TM_1081-RELATED"/>
    <property type="match status" value="1"/>
</dbReference>
<dbReference type="CDD" id="cd07043">
    <property type="entry name" value="STAS_anti-anti-sigma_factors"/>
    <property type="match status" value="1"/>
</dbReference>
<evidence type="ECO:0000313" key="5">
    <source>
        <dbReference type="Proteomes" id="UP000027284"/>
    </source>
</evidence>
<dbReference type="PROSITE" id="PS50801">
    <property type="entry name" value="STAS"/>
    <property type="match status" value="1"/>
</dbReference>
<dbReference type="SUPFAM" id="SSF52091">
    <property type="entry name" value="SpoIIaa-like"/>
    <property type="match status" value="1"/>
</dbReference>
<dbReference type="RefSeq" id="WP_038048123.1">
    <property type="nucleotide sequence ID" value="NZ_JMFG01000011.1"/>
</dbReference>
<dbReference type="Gene3D" id="3.30.750.24">
    <property type="entry name" value="STAS domain"/>
    <property type="match status" value="1"/>
</dbReference>
<organism evidence="4 5">
    <name type="scientific">Thermoanaerobaculum aquaticum</name>
    <dbReference type="NCBI Taxonomy" id="1312852"/>
    <lineage>
        <taxon>Bacteria</taxon>
        <taxon>Pseudomonadati</taxon>
        <taxon>Acidobacteriota</taxon>
        <taxon>Thermoanaerobaculia</taxon>
        <taxon>Thermoanaerobaculales</taxon>
        <taxon>Thermoanaerobaculaceae</taxon>
        <taxon>Thermoanaerobaculum</taxon>
    </lineage>
</organism>
<dbReference type="Pfam" id="PF01740">
    <property type="entry name" value="STAS"/>
    <property type="match status" value="1"/>
</dbReference>
<evidence type="ECO:0000259" key="3">
    <source>
        <dbReference type="PROSITE" id="PS50801"/>
    </source>
</evidence>
<dbReference type="AlphaFoldDB" id="A0A062XNE6"/>
<dbReference type="NCBIfam" id="TIGR00377">
    <property type="entry name" value="ant_ant_sig"/>
    <property type="match status" value="1"/>
</dbReference>
<keyword evidence="5" id="KW-1185">Reference proteome</keyword>
<dbReference type="InterPro" id="IPR036513">
    <property type="entry name" value="STAS_dom_sf"/>
</dbReference>
<feature type="domain" description="STAS" evidence="3">
    <location>
        <begin position="1"/>
        <end position="111"/>
    </location>
</feature>
<name>A0A062XNE6_9BACT</name>
<comment type="similarity">
    <text evidence="1 2">Belongs to the anti-sigma-factor antagonist family.</text>
</comment>
<sequence length="113" mass="12226">MKGSFRDVQGVRVLDLSGKITIGAGDVELRRLVEEALAAGKTNILVNLKDVTHIDSSGIGELVACFTTVKRRGGSMKLVNLPPKINDILQVTQLITVFDVFDNEAEALQSFQA</sequence>
<dbReference type="OrthoDB" id="9793697at2"/>
<evidence type="ECO:0000256" key="1">
    <source>
        <dbReference type="ARBA" id="ARBA00009013"/>
    </source>
</evidence>
<accession>A0A062XNE6</accession>
<dbReference type="Proteomes" id="UP000027284">
    <property type="component" value="Unassembled WGS sequence"/>
</dbReference>
<dbReference type="GO" id="GO:0043856">
    <property type="term" value="F:anti-sigma factor antagonist activity"/>
    <property type="evidence" value="ECO:0007669"/>
    <property type="project" value="InterPro"/>
</dbReference>
<dbReference type="InterPro" id="IPR003658">
    <property type="entry name" value="Anti-sigma_ant"/>
</dbReference>
<dbReference type="EMBL" id="JMFG01000011">
    <property type="protein sequence ID" value="KDA54097.1"/>
    <property type="molecule type" value="Genomic_DNA"/>
</dbReference>
<comment type="caution">
    <text evidence="4">The sequence shown here is derived from an EMBL/GenBank/DDBJ whole genome shotgun (WGS) entry which is preliminary data.</text>
</comment>